<reference evidence="8" key="1">
    <citation type="journal article" date="2023" name="G3 (Bethesda)">
        <title>Whole genome assemblies of Zophobas morio and Tenebrio molitor.</title>
        <authorList>
            <person name="Kaur S."/>
            <person name="Stinson S.A."/>
            <person name="diCenzo G.C."/>
        </authorList>
    </citation>
    <scope>NUCLEOTIDE SEQUENCE</scope>
    <source>
        <strain evidence="8">QUZm001</strain>
    </source>
</reference>
<dbReference type="AlphaFoldDB" id="A0AA38MFK2"/>
<dbReference type="Proteomes" id="UP001168821">
    <property type="component" value="Unassembled WGS sequence"/>
</dbReference>
<feature type="chain" id="PRO_5041326711" description="Cadherin domain-containing protein" evidence="6">
    <location>
        <begin position="19"/>
        <end position="380"/>
    </location>
</feature>
<dbReference type="CDD" id="cd11304">
    <property type="entry name" value="Cadherin_repeat"/>
    <property type="match status" value="1"/>
</dbReference>
<comment type="subcellular location">
    <subcellularLocation>
        <location evidence="1">Membrane</location>
        <topology evidence="1">Single-pass membrane protein</topology>
    </subcellularLocation>
</comment>
<evidence type="ECO:0000259" key="7">
    <source>
        <dbReference type="PROSITE" id="PS50268"/>
    </source>
</evidence>
<dbReference type="InterPro" id="IPR015919">
    <property type="entry name" value="Cadherin-like_sf"/>
</dbReference>
<feature type="signal peptide" evidence="6">
    <location>
        <begin position="1"/>
        <end position="18"/>
    </location>
</feature>
<dbReference type="Gene3D" id="2.60.40.60">
    <property type="entry name" value="Cadherins"/>
    <property type="match status" value="2"/>
</dbReference>
<dbReference type="SUPFAM" id="SSF49313">
    <property type="entry name" value="Cadherin-like"/>
    <property type="match status" value="2"/>
</dbReference>
<dbReference type="EMBL" id="JALNTZ010000004">
    <property type="protein sequence ID" value="KAJ3654697.1"/>
    <property type="molecule type" value="Genomic_DNA"/>
</dbReference>
<dbReference type="InterPro" id="IPR002126">
    <property type="entry name" value="Cadherin-like_dom"/>
</dbReference>
<organism evidence="8 9">
    <name type="scientific">Zophobas morio</name>
    <dbReference type="NCBI Taxonomy" id="2755281"/>
    <lineage>
        <taxon>Eukaryota</taxon>
        <taxon>Metazoa</taxon>
        <taxon>Ecdysozoa</taxon>
        <taxon>Arthropoda</taxon>
        <taxon>Hexapoda</taxon>
        <taxon>Insecta</taxon>
        <taxon>Pterygota</taxon>
        <taxon>Neoptera</taxon>
        <taxon>Endopterygota</taxon>
        <taxon>Coleoptera</taxon>
        <taxon>Polyphaga</taxon>
        <taxon>Cucujiformia</taxon>
        <taxon>Tenebrionidae</taxon>
        <taxon>Zophobas</taxon>
    </lineage>
</organism>
<dbReference type="PANTHER" id="PTHR24028:SF263">
    <property type="entry name" value="CADHERIN-RELATED FAMILY MEMBER 1"/>
    <property type="match status" value="1"/>
</dbReference>
<keyword evidence="3" id="KW-1133">Transmembrane helix</keyword>
<keyword evidence="2" id="KW-0812">Transmembrane</keyword>
<accession>A0AA38MFK2</accession>
<feature type="domain" description="Cadherin" evidence="7">
    <location>
        <begin position="150"/>
        <end position="244"/>
    </location>
</feature>
<evidence type="ECO:0000256" key="3">
    <source>
        <dbReference type="ARBA" id="ARBA00022989"/>
    </source>
</evidence>
<dbReference type="SMART" id="SM00112">
    <property type="entry name" value="CA"/>
    <property type="match status" value="1"/>
</dbReference>
<gene>
    <name evidence="8" type="ORF">Zmor_013869</name>
</gene>
<name>A0AA38MFK2_9CUCU</name>
<evidence type="ECO:0000256" key="2">
    <source>
        <dbReference type="ARBA" id="ARBA00022692"/>
    </source>
</evidence>
<evidence type="ECO:0000256" key="6">
    <source>
        <dbReference type="SAM" id="SignalP"/>
    </source>
</evidence>
<comment type="caution">
    <text evidence="8">The sequence shown here is derived from an EMBL/GenBank/DDBJ whole genome shotgun (WGS) entry which is preliminary data.</text>
</comment>
<dbReference type="GO" id="GO:0007156">
    <property type="term" value="P:homophilic cell adhesion via plasma membrane adhesion molecules"/>
    <property type="evidence" value="ECO:0007669"/>
    <property type="project" value="InterPro"/>
</dbReference>
<dbReference type="PANTHER" id="PTHR24028">
    <property type="entry name" value="CADHERIN-87A"/>
    <property type="match status" value="1"/>
</dbReference>
<dbReference type="GO" id="GO:0005886">
    <property type="term" value="C:plasma membrane"/>
    <property type="evidence" value="ECO:0007669"/>
    <property type="project" value="TreeGrafter"/>
</dbReference>
<keyword evidence="4" id="KW-0325">Glycoprotein</keyword>
<evidence type="ECO:0000313" key="9">
    <source>
        <dbReference type="Proteomes" id="UP001168821"/>
    </source>
</evidence>
<evidence type="ECO:0000313" key="8">
    <source>
        <dbReference type="EMBL" id="KAJ3654697.1"/>
    </source>
</evidence>
<protein>
    <recommendedName>
        <fullName evidence="7">Cadherin domain-containing protein</fullName>
    </recommendedName>
</protein>
<sequence>MKIPRLVFFLLYAHFSTGTVVLDARATEGPVLRVEDCYMLEKVAINVTNSQCDFIISSTDGHLGSVMFTIEGDSDEENIFELQYISPPRTSDTVVPIYLVLKQNQVLSYETTNKFNFNVNVAGASEKVPVAVYVYKPPAWTDGLSIEQIEEEQENTIFTISAAPGDGHPLSDITIELIDSTFQQIEVGQWNRNTLEIIVPKIDREQQSSFEIYLEASYSEHPRASAVRTIGVLVTDVDDNPPTIQFNHNKSVEVTVPLNATSVVVTNVKISDPDLGLHSEFSVSLKSPDSLRPALTVSPATGVGNETIDIIIDPTKLVEDDLTWGTFALELHAKSVNNENFEDSVPMTVTLYKEQSSGSASLGTTSAVLFTALVQCWRYL</sequence>
<evidence type="ECO:0000256" key="4">
    <source>
        <dbReference type="ARBA" id="ARBA00023180"/>
    </source>
</evidence>
<dbReference type="GO" id="GO:0005509">
    <property type="term" value="F:calcium ion binding"/>
    <property type="evidence" value="ECO:0007669"/>
    <property type="project" value="UniProtKB-UniRule"/>
</dbReference>
<evidence type="ECO:0000256" key="5">
    <source>
        <dbReference type="PROSITE-ProRule" id="PRU00043"/>
    </source>
</evidence>
<dbReference type="InterPro" id="IPR050174">
    <property type="entry name" value="Protocadherin/Cadherin-CA"/>
</dbReference>
<keyword evidence="6" id="KW-0732">Signal</keyword>
<proteinExistence type="predicted"/>
<keyword evidence="9" id="KW-1185">Reference proteome</keyword>
<keyword evidence="5" id="KW-0106">Calcium</keyword>
<keyword evidence="3" id="KW-0472">Membrane</keyword>
<evidence type="ECO:0000256" key="1">
    <source>
        <dbReference type="ARBA" id="ARBA00004167"/>
    </source>
</evidence>
<dbReference type="PROSITE" id="PS50268">
    <property type="entry name" value="CADHERIN_2"/>
    <property type="match status" value="1"/>
</dbReference>